<feature type="compositionally biased region" description="Basic residues" evidence="1">
    <location>
        <begin position="16"/>
        <end position="26"/>
    </location>
</feature>
<proteinExistence type="predicted"/>
<comment type="caution">
    <text evidence="3">The sequence shown here is derived from an EMBL/GenBank/DDBJ whole genome shotgun (WGS) entry which is preliminary data.</text>
</comment>
<evidence type="ECO:0000313" key="4">
    <source>
        <dbReference type="Proteomes" id="UP000221165"/>
    </source>
</evidence>
<dbReference type="InterPro" id="IPR000719">
    <property type="entry name" value="Prot_kinase_dom"/>
</dbReference>
<name>A0A2C6KIL6_9APIC</name>
<reference evidence="3 4" key="1">
    <citation type="journal article" date="2017" name="Int. J. Parasitol.">
        <title>The genome of the protozoan parasite Cystoisospora suis and a reverse vaccinology approach to identify vaccine candidates.</title>
        <authorList>
            <person name="Palmieri N."/>
            <person name="Shrestha A."/>
            <person name="Ruttkowski B."/>
            <person name="Beck T."/>
            <person name="Vogl C."/>
            <person name="Tomley F."/>
            <person name="Blake D.P."/>
            <person name="Joachim A."/>
        </authorList>
    </citation>
    <scope>NUCLEOTIDE SEQUENCE [LARGE SCALE GENOMIC DNA]</scope>
    <source>
        <strain evidence="3 4">Wien I</strain>
    </source>
</reference>
<dbReference type="SUPFAM" id="SSF56112">
    <property type="entry name" value="Protein kinase-like (PK-like)"/>
    <property type="match status" value="1"/>
</dbReference>
<dbReference type="AlphaFoldDB" id="A0A2C6KIL6"/>
<dbReference type="OrthoDB" id="68483at2759"/>
<dbReference type="InterPro" id="IPR011009">
    <property type="entry name" value="Kinase-like_dom_sf"/>
</dbReference>
<organism evidence="3 4">
    <name type="scientific">Cystoisospora suis</name>
    <dbReference type="NCBI Taxonomy" id="483139"/>
    <lineage>
        <taxon>Eukaryota</taxon>
        <taxon>Sar</taxon>
        <taxon>Alveolata</taxon>
        <taxon>Apicomplexa</taxon>
        <taxon>Conoidasida</taxon>
        <taxon>Coccidia</taxon>
        <taxon>Eucoccidiorida</taxon>
        <taxon>Eimeriorina</taxon>
        <taxon>Sarcocystidae</taxon>
        <taxon>Cystoisospora</taxon>
    </lineage>
</organism>
<feature type="domain" description="Protein kinase" evidence="2">
    <location>
        <begin position="125"/>
        <end position="442"/>
    </location>
</feature>
<evidence type="ECO:0000256" key="1">
    <source>
        <dbReference type="SAM" id="MobiDB-lite"/>
    </source>
</evidence>
<keyword evidence="4" id="KW-1185">Reference proteome</keyword>
<dbReference type="Pfam" id="PF14531">
    <property type="entry name" value="Kinase-like"/>
    <property type="match status" value="1"/>
</dbReference>
<dbReference type="Proteomes" id="UP000221165">
    <property type="component" value="Unassembled WGS sequence"/>
</dbReference>
<sequence>MSGSRLQRLLQAAQKTAKKFTHSRRRTFPDLSSNAASRTNVRSDAGFRGEIDQDSSVSLEEIRIDEEEGIDELAAISTENDASDLALSANSRRVICALNRQMPSQFLFECNPWRPRSPARCRVWLRRGRVLGLGTKSIYFEVGATEGTDFPYAAKLLLLDNNTVDLARVLSDPDYVEQARTVSEKEISRRMLLEFSVRKLVAEDDPLTLLSKYGLLVPLCWGCVTGLDNDLMPLGKQLAASRFLVIYPRMASSMSELPFDRLSLSAKVVLTTQCLRLMAKFHRLGYAHQDISPENFMLDFEGRVYLRKFRRAGKLGSKPELPSVPENPVYLDCETAIALIRPQEKNVSCTRQRDSWALGITLFTVWCGHLPYGLSELQHGDPERKVRSVALLSFIRPHLEDYYSKSCHPVPEEVRELLWSLLRLRASDRLSPERACSNNALFRSAVGDVKANNGLPRSTPRGLGFPARELLVFRGF</sequence>
<gene>
    <name evidence="3" type="ORF">CSUI_009694</name>
</gene>
<dbReference type="Gene3D" id="1.10.510.10">
    <property type="entry name" value="Transferase(Phosphotransferase) domain 1"/>
    <property type="match status" value="1"/>
</dbReference>
<accession>A0A2C6KIL6</accession>
<feature type="compositionally biased region" description="Polar residues" evidence="1">
    <location>
        <begin position="30"/>
        <end position="42"/>
    </location>
</feature>
<dbReference type="GO" id="GO:0005524">
    <property type="term" value="F:ATP binding"/>
    <property type="evidence" value="ECO:0007669"/>
    <property type="project" value="InterPro"/>
</dbReference>
<dbReference type="GeneID" id="94433016"/>
<feature type="region of interest" description="Disordered" evidence="1">
    <location>
        <begin position="15"/>
        <end position="47"/>
    </location>
</feature>
<dbReference type="GO" id="GO:0004672">
    <property type="term" value="F:protein kinase activity"/>
    <property type="evidence" value="ECO:0007669"/>
    <property type="project" value="InterPro"/>
</dbReference>
<protein>
    <submittedName>
        <fullName evidence="3">Rhoptry kinase family protein rop32</fullName>
    </submittedName>
</protein>
<dbReference type="InterPro" id="IPR027916">
    <property type="entry name" value="Kinase-like_dom_ROP"/>
</dbReference>
<evidence type="ECO:0000313" key="3">
    <source>
        <dbReference type="EMBL" id="PHJ16488.1"/>
    </source>
</evidence>
<dbReference type="PROSITE" id="PS50011">
    <property type="entry name" value="PROTEIN_KINASE_DOM"/>
    <property type="match status" value="1"/>
</dbReference>
<evidence type="ECO:0000259" key="2">
    <source>
        <dbReference type="PROSITE" id="PS50011"/>
    </source>
</evidence>
<dbReference type="VEuPathDB" id="ToxoDB:CSUI_009694"/>
<dbReference type="RefSeq" id="XP_067918217.1">
    <property type="nucleotide sequence ID" value="XM_068069805.1"/>
</dbReference>
<dbReference type="EMBL" id="MIGC01005880">
    <property type="protein sequence ID" value="PHJ16488.1"/>
    <property type="molecule type" value="Genomic_DNA"/>
</dbReference>
<keyword evidence="3" id="KW-0808">Transferase</keyword>
<dbReference type="SMART" id="SM00220">
    <property type="entry name" value="S_TKc"/>
    <property type="match status" value="1"/>
</dbReference>
<keyword evidence="3" id="KW-0418">Kinase</keyword>